<dbReference type="SUPFAM" id="SSF49503">
    <property type="entry name" value="Cupredoxins"/>
    <property type="match status" value="2"/>
</dbReference>
<protein>
    <recommendedName>
        <fullName evidence="7">Plastocyanin-like domain-containing protein</fullName>
    </recommendedName>
</protein>
<dbReference type="Pfam" id="PF07731">
    <property type="entry name" value="Cu-oxidase_2"/>
    <property type="match status" value="1"/>
</dbReference>
<dbReference type="PANTHER" id="PTHR11709:SF443">
    <property type="entry name" value="LACCASE-15"/>
    <property type="match status" value="1"/>
</dbReference>
<dbReference type="EMBL" id="RDQH01000327">
    <property type="protein sequence ID" value="RXI08152.1"/>
    <property type="molecule type" value="Genomic_DNA"/>
</dbReference>
<proteinExistence type="inferred from homology"/>
<keyword evidence="2" id="KW-0325">Glycoprotein</keyword>
<dbReference type="AlphaFoldDB" id="A0A498KQW3"/>
<dbReference type="Gene3D" id="2.60.40.420">
    <property type="entry name" value="Cupredoxins - blue copper proteins"/>
    <property type="match status" value="2"/>
</dbReference>
<dbReference type="GO" id="GO:0016491">
    <property type="term" value="F:oxidoreductase activity"/>
    <property type="evidence" value="ECO:0007669"/>
    <property type="project" value="InterPro"/>
</dbReference>
<dbReference type="InterPro" id="IPR001117">
    <property type="entry name" value="Cu-oxidase_2nd"/>
</dbReference>
<sequence length="454" mass="50614">MLETQPRGFPSLQIPMDLVPLQIIETGQSKIITKVISQNPVGTNSQKKTVLIQISIKQKKQDELCSMVLIHNTIGSDASYTKPFPTDYVTISPGQTIDLWLNADQIPNNYYIVAKAYSAGAGVPYDNTTTMAILLYQGNSNSSPTSLPNIPSRNDTNASVHFTSKLKSLADKNHLIDVPHKITTHLFFTLSVNLLPCPNNSCARPLGRRFAASVNNISFVNPTIDILQAYYYHVNGVFGTRFPNYPSLLFNFTPQNLPLYLLSPKRAPEVKILEYNSMVEIVLQGTNVAAGDDHLMHLHGYSFSVVGWGFGNFDKDKDPLITPLVNGLTTIRFKADNLGTPLGTTQLEATLCKLRNCSELLSVSLVYKLWHNDLKDVILSYRRNEMGCYDSLIFWTMASPQLEAPTIRFQSYKHRSYLSTGLYRDIPDQDNQVFAAPMSSSGIHYRGPGPTLKD</sequence>
<evidence type="ECO:0000259" key="3">
    <source>
        <dbReference type="Pfam" id="PF00394"/>
    </source>
</evidence>
<organism evidence="5 6">
    <name type="scientific">Malus domestica</name>
    <name type="common">Apple</name>
    <name type="synonym">Pyrus malus</name>
    <dbReference type="NCBI Taxonomy" id="3750"/>
    <lineage>
        <taxon>Eukaryota</taxon>
        <taxon>Viridiplantae</taxon>
        <taxon>Streptophyta</taxon>
        <taxon>Embryophyta</taxon>
        <taxon>Tracheophyta</taxon>
        <taxon>Spermatophyta</taxon>
        <taxon>Magnoliopsida</taxon>
        <taxon>eudicotyledons</taxon>
        <taxon>Gunneridae</taxon>
        <taxon>Pentapetalae</taxon>
        <taxon>rosids</taxon>
        <taxon>fabids</taxon>
        <taxon>Rosales</taxon>
        <taxon>Rosaceae</taxon>
        <taxon>Amygdaloideae</taxon>
        <taxon>Maleae</taxon>
        <taxon>Malus</taxon>
    </lineage>
</organism>
<evidence type="ECO:0000259" key="4">
    <source>
        <dbReference type="Pfam" id="PF07731"/>
    </source>
</evidence>
<dbReference type="Proteomes" id="UP000290289">
    <property type="component" value="Chromosome 1"/>
</dbReference>
<evidence type="ECO:0000256" key="1">
    <source>
        <dbReference type="ARBA" id="ARBA00010609"/>
    </source>
</evidence>
<accession>A0A498KQW3</accession>
<name>A0A498KQW3_MALDO</name>
<dbReference type="Pfam" id="PF00394">
    <property type="entry name" value="Cu-oxidase"/>
    <property type="match status" value="1"/>
</dbReference>
<feature type="domain" description="Plastocyanin-like" evidence="3">
    <location>
        <begin position="35"/>
        <end position="139"/>
    </location>
</feature>
<comment type="caution">
    <text evidence="5">The sequence shown here is derived from an EMBL/GenBank/DDBJ whole genome shotgun (WGS) entry which is preliminary data.</text>
</comment>
<gene>
    <name evidence="5" type="ORF">DVH24_022296</name>
</gene>
<dbReference type="InterPro" id="IPR011706">
    <property type="entry name" value="Cu-oxidase_C"/>
</dbReference>
<dbReference type="InterPro" id="IPR008972">
    <property type="entry name" value="Cupredoxin"/>
</dbReference>
<evidence type="ECO:0000313" key="6">
    <source>
        <dbReference type="Proteomes" id="UP000290289"/>
    </source>
</evidence>
<feature type="domain" description="Plastocyanin-like" evidence="4">
    <location>
        <begin position="266"/>
        <end position="339"/>
    </location>
</feature>
<evidence type="ECO:0000256" key="2">
    <source>
        <dbReference type="ARBA" id="ARBA00023180"/>
    </source>
</evidence>
<reference evidence="5 6" key="1">
    <citation type="submission" date="2018-10" db="EMBL/GenBank/DDBJ databases">
        <title>A high-quality apple genome assembly.</title>
        <authorList>
            <person name="Hu J."/>
        </authorList>
    </citation>
    <scope>NUCLEOTIDE SEQUENCE [LARGE SCALE GENOMIC DNA]</scope>
    <source>
        <strain evidence="6">cv. HFTH1</strain>
        <tissue evidence="5">Young leaf</tissue>
    </source>
</reference>
<dbReference type="PANTHER" id="PTHR11709">
    <property type="entry name" value="MULTI-COPPER OXIDASE"/>
    <property type="match status" value="1"/>
</dbReference>
<evidence type="ECO:0008006" key="7">
    <source>
        <dbReference type="Google" id="ProtNLM"/>
    </source>
</evidence>
<dbReference type="GO" id="GO:0005507">
    <property type="term" value="F:copper ion binding"/>
    <property type="evidence" value="ECO:0007669"/>
    <property type="project" value="InterPro"/>
</dbReference>
<evidence type="ECO:0000313" key="5">
    <source>
        <dbReference type="EMBL" id="RXI08152.1"/>
    </source>
</evidence>
<keyword evidence="6" id="KW-1185">Reference proteome</keyword>
<comment type="similarity">
    <text evidence="1">Belongs to the multicopper oxidase family.</text>
</comment>
<dbReference type="InterPro" id="IPR045087">
    <property type="entry name" value="Cu-oxidase_fam"/>
</dbReference>